<dbReference type="InterPro" id="IPR003033">
    <property type="entry name" value="SCP2_sterol-bd_dom"/>
</dbReference>
<keyword evidence="3" id="KW-1185">Reference proteome</keyword>
<proteinExistence type="predicted"/>
<accession>A0ABS7U1Y3</accession>
<dbReference type="Pfam" id="PF02036">
    <property type="entry name" value="SCP2"/>
    <property type="match status" value="1"/>
</dbReference>
<evidence type="ECO:0000313" key="2">
    <source>
        <dbReference type="EMBL" id="MBZ5714532.1"/>
    </source>
</evidence>
<dbReference type="Gene3D" id="3.30.1050.10">
    <property type="entry name" value="SCP2 sterol-binding domain"/>
    <property type="match status" value="1"/>
</dbReference>
<sequence>MTPEARRGSVTVGRMNVQRFFNEDLPAALRRNPAGAAEIGGTYQFRISGPGGGEWWVEVTRAKTGVWAGYWPGAQCELAIDSADFKSLVTGDSSTADALTTAGRLVVMGSRTLVARVGLLSQL</sequence>
<dbReference type="RefSeq" id="WP_224196265.1">
    <property type="nucleotide sequence ID" value="NZ_JAIRAU010000048.1"/>
</dbReference>
<organism evidence="2 3">
    <name type="scientific">Nannocystis pusilla</name>
    <dbReference type="NCBI Taxonomy" id="889268"/>
    <lineage>
        <taxon>Bacteria</taxon>
        <taxon>Pseudomonadati</taxon>
        <taxon>Myxococcota</taxon>
        <taxon>Polyangia</taxon>
        <taxon>Nannocystales</taxon>
        <taxon>Nannocystaceae</taxon>
        <taxon>Nannocystis</taxon>
    </lineage>
</organism>
<comment type="caution">
    <text evidence="2">The sequence shown here is derived from an EMBL/GenBank/DDBJ whole genome shotgun (WGS) entry which is preliminary data.</text>
</comment>
<gene>
    <name evidence="2" type="ORF">K7C98_35310</name>
</gene>
<name>A0ABS7U1Y3_9BACT</name>
<evidence type="ECO:0000313" key="3">
    <source>
        <dbReference type="Proteomes" id="UP001139031"/>
    </source>
</evidence>
<evidence type="ECO:0000259" key="1">
    <source>
        <dbReference type="Pfam" id="PF02036"/>
    </source>
</evidence>
<dbReference type="InterPro" id="IPR036527">
    <property type="entry name" value="SCP2_sterol-bd_dom_sf"/>
</dbReference>
<dbReference type="Proteomes" id="UP001139031">
    <property type="component" value="Unassembled WGS sequence"/>
</dbReference>
<feature type="domain" description="SCP2" evidence="1">
    <location>
        <begin position="34"/>
        <end position="115"/>
    </location>
</feature>
<dbReference type="SUPFAM" id="SSF55718">
    <property type="entry name" value="SCP-like"/>
    <property type="match status" value="1"/>
</dbReference>
<reference evidence="2" key="1">
    <citation type="submission" date="2021-08" db="EMBL/GenBank/DDBJ databases">
        <authorList>
            <person name="Stevens D.C."/>
        </authorList>
    </citation>
    <scope>NUCLEOTIDE SEQUENCE</scope>
    <source>
        <strain evidence="2">DSM 53165</strain>
    </source>
</reference>
<dbReference type="EMBL" id="JAIRAU010000048">
    <property type="protein sequence ID" value="MBZ5714532.1"/>
    <property type="molecule type" value="Genomic_DNA"/>
</dbReference>
<protein>
    <submittedName>
        <fullName evidence="2">SCP2 sterol-binding domain-containing protein</fullName>
    </submittedName>
</protein>